<keyword evidence="3" id="KW-1185">Reference proteome</keyword>
<evidence type="ECO:0000256" key="1">
    <source>
        <dbReference type="SAM" id="Phobius"/>
    </source>
</evidence>
<keyword evidence="1" id="KW-0472">Membrane</keyword>
<sequence length="403" mass="43714">MITSLGGGSALATLRGGRWFFPFVLLATLLQNYHDLAALMTQGSIALYTYTGPIVYKIGKDIIYMMLLASIAWTAWSFGRTPLMDYALGFIILVFAQWAISVLVNGPLIATIGLRWITPFLLFLLMRDWVNALDKEVAEKWLLRGLYVCLAVQVVQLFTMPAVFGEILPGVPARTPGIFIVPNSASFFGCASAALLTIFNSNSRAKCCYFVILGGLISLLAQSGTGIVTAALMALYVFCGRRIKLFGLVMVVGVLLMMPSLNVLTQRADFVAISGGSRLKTLWDTISGAAFGISNFGVYTNAANLVSANPAEQVAPDSLVTSWIGNLGAFWTFGALLIALFVRFRMTQVDWIRATPALIVFACFSMTTIVFEAFPMNLYLAIGLWSALKVARTAAKPQQLAGT</sequence>
<feature type="transmembrane region" description="Helical" evidence="1">
    <location>
        <begin position="285"/>
        <end position="303"/>
    </location>
</feature>
<feature type="transmembrane region" description="Helical" evidence="1">
    <location>
        <begin position="62"/>
        <end position="79"/>
    </location>
</feature>
<dbReference type="Proteomes" id="UP000343317">
    <property type="component" value="Unassembled WGS sequence"/>
</dbReference>
<dbReference type="EMBL" id="CABPSM010000006">
    <property type="protein sequence ID" value="VVE06509.1"/>
    <property type="molecule type" value="Genomic_DNA"/>
</dbReference>
<protein>
    <submittedName>
        <fullName evidence="2">Uncharacterized protein</fullName>
    </submittedName>
</protein>
<evidence type="ECO:0000313" key="2">
    <source>
        <dbReference type="EMBL" id="VVE06509.1"/>
    </source>
</evidence>
<organism evidence="2 3">
    <name type="scientific">Pandoraea horticolens</name>
    <dbReference type="NCBI Taxonomy" id="2508298"/>
    <lineage>
        <taxon>Bacteria</taxon>
        <taxon>Pseudomonadati</taxon>
        <taxon>Pseudomonadota</taxon>
        <taxon>Betaproteobacteria</taxon>
        <taxon>Burkholderiales</taxon>
        <taxon>Burkholderiaceae</taxon>
        <taxon>Pandoraea</taxon>
    </lineage>
</organism>
<name>A0A5E4V568_9BURK</name>
<feature type="transmembrane region" description="Helical" evidence="1">
    <location>
        <begin position="86"/>
        <end position="106"/>
    </location>
</feature>
<keyword evidence="1" id="KW-1133">Transmembrane helix</keyword>
<reference evidence="2 3" key="1">
    <citation type="submission" date="2019-08" db="EMBL/GenBank/DDBJ databases">
        <authorList>
            <person name="Peeters C."/>
        </authorList>
    </citation>
    <scope>NUCLEOTIDE SEQUENCE [LARGE SCALE GENOMIC DNA]</scope>
    <source>
        <strain evidence="2 3">LMG 31112</strain>
    </source>
</reference>
<feature type="transmembrane region" description="Helical" evidence="1">
    <location>
        <begin position="210"/>
        <end position="237"/>
    </location>
</feature>
<feature type="transmembrane region" description="Helical" evidence="1">
    <location>
        <begin position="323"/>
        <end position="342"/>
    </location>
</feature>
<feature type="transmembrane region" description="Helical" evidence="1">
    <location>
        <begin position="243"/>
        <end position="264"/>
    </location>
</feature>
<feature type="transmembrane region" description="Helical" evidence="1">
    <location>
        <begin position="142"/>
        <end position="164"/>
    </location>
</feature>
<feature type="transmembrane region" description="Helical" evidence="1">
    <location>
        <begin position="112"/>
        <end position="130"/>
    </location>
</feature>
<accession>A0A5E4V568</accession>
<feature type="transmembrane region" description="Helical" evidence="1">
    <location>
        <begin position="176"/>
        <end position="198"/>
    </location>
</feature>
<proteinExistence type="predicted"/>
<keyword evidence="1" id="KW-0812">Transmembrane</keyword>
<dbReference type="RefSeq" id="WP_150620709.1">
    <property type="nucleotide sequence ID" value="NZ_CABPSM010000006.1"/>
</dbReference>
<feature type="transmembrane region" description="Helical" evidence="1">
    <location>
        <begin position="354"/>
        <end position="374"/>
    </location>
</feature>
<dbReference type="AlphaFoldDB" id="A0A5E4V568"/>
<evidence type="ECO:0000313" key="3">
    <source>
        <dbReference type="Proteomes" id="UP000343317"/>
    </source>
</evidence>
<gene>
    <name evidence="2" type="ORF">PHO31112_02400</name>
</gene>